<organism evidence="1 2">
    <name type="scientific">Flavobacterium succinicans</name>
    <dbReference type="NCBI Taxonomy" id="29536"/>
    <lineage>
        <taxon>Bacteria</taxon>
        <taxon>Pseudomonadati</taxon>
        <taxon>Bacteroidota</taxon>
        <taxon>Flavobacteriia</taxon>
        <taxon>Flavobacteriales</taxon>
        <taxon>Flavobacteriaceae</taxon>
        <taxon>Flavobacterium</taxon>
    </lineage>
</organism>
<dbReference type="RefSeq" id="WP_064715017.1">
    <property type="nucleotide sequence ID" value="NZ_JMTM01000035.1"/>
</dbReference>
<dbReference type="SUPFAM" id="SSF50939">
    <property type="entry name" value="Sialidases"/>
    <property type="match status" value="1"/>
</dbReference>
<dbReference type="Proteomes" id="UP000093807">
    <property type="component" value="Unassembled WGS sequence"/>
</dbReference>
<gene>
    <name evidence="1" type="primary">hcf136</name>
    <name evidence="1" type="ORF">FLB_11810</name>
</gene>
<keyword evidence="2" id="KW-1185">Reference proteome</keyword>
<protein>
    <submittedName>
        <fullName evidence="1">Ycf48-like protein</fullName>
    </submittedName>
</protein>
<accession>A0A199XR08</accession>
<sequence length="353" mass="39195">MLNKITIILFFSVLWGYLGNAQKSAKIDSFFQKIEIDTLFEDKISIRSLTIDKDKIWFAADQNRYGFYDVKKREKVIHKLSKDSLKFECRSSAITPNHFFALTIASPALLFRVDKKNLNTELVYQNANENVFFDSLQFWNAKEGIALGDPIDNYFSIIITRDSGKTWQPIANSVFYKNYEGEGAFAASNTNIVIQGTHTWVVSGGKKARIFHSADKGKSWTVTETPIIQGQQMTGIFSAAFYDQSIGCIAGGNYELPNQNFGNKAITKDGGKTWQLVAENSGPGYISCVQFVPNSKGNGLVTVGATGIHYSSDGGATWKLISSDVSLYTLRFIDDATAIAAGKNKMIRLSLKK</sequence>
<dbReference type="EMBL" id="JMTM01000035">
    <property type="protein sequence ID" value="OAZ04188.1"/>
    <property type="molecule type" value="Genomic_DNA"/>
</dbReference>
<dbReference type="PANTHER" id="PTHR47199:SF2">
    <property type="entry name" value="PHOTOSYSTEM II STABILITY_ASSEMBLY FACTOR HCF136, CHLOROPLASTIC"/>
    <property type="match status" value="1"/>
</dbReference>
<dbReference type="Gene3D" id="2.130.10.10">
    <property type="entry name" value="YVTN repeat-like/Quinoprotein amine dehydrogenase"/>
    <property type="match status" value="1"/>
</dbReference>
<dbReference type="AlphaFoldDB" id="A0A199XR08"/>
<dbReference type="OrthoDB" id="9813892at2"/>
<comment type="caution">
    <text evidence="1">The sequence shown here is derived from an EMBL/GenBank/DDBJ whole genome shotgun (WGS) entry which is preliminary data.</text>
</comment>
<dbReference type="InterPro" id="IPR015943">
    <property type="entry name" value="WD40/YVTN_repeat-like_dom_sf"/>
</dbReference>
<dbReference type="PANTHER" id="PTHR47199">
    <property type="entry name" value="PHOTOSYSTEM II STABILITY/ASSEMBLY FACTOR HCF136, CHLOROPLASTIC"/>
    <property type="match status" value="1"/>
</dbReference>
<evidence type="ECO:0000313" key="1">
    <source>
        <dbReference type="EMBL" id="OAZ04188.1"/>
    </source>
</evidence>
<proteinExistence type="predicted"/>
<reference evidence="1 2" key="1">
    <citation type="submission" date="2016-06" db="EMBL/GenBank/DDBJ databases">
        <title>Draft genome sequence of Flavobacterium succinicans strain DD5b.</title>
        <authorList>
            <person name="Poehlein A."/>
            <person name="Daniel R."/>
            <person name="Simeonova D.D."/>
        </authorList>
    </citation>
    <scope>NUCLEOTIDE SEQUENCE [LARGE SCALE GENOMIC DNA]</scope>
    <source>
        <strain evidence="1 2">DD5b</strain>
    </source>
</reference>
<dbReference type="InterPro" id="IPR036278">
    <property type="entry name" value="Sialidase_sf"/>
</dbReference>
<name>A0A199XR08_9FLAO</name>
<dbReference type="PATRIC" id="fig|29536.5.peg.1243"/>
<evidence type="ECO:0000313" key="2">
    <source>
        <dbReference type="Proteomes" id="UP000093807"/>
    </source>
</evidence>
<dbReference type="CDD" id="cd15482">
    <property type="entry name" value="Sialidase_non-viral"/>
    <property type="match status" value="1"/>
</dbReference>